<dbReference type="EMBL" id="SLWN01000001">
    <property type="protein sequence ID" value="TCO35791.1"/>
    <property type="molecule type" value="Genomic_DNA"/>
</dbReference>
<dbReference type="GO" id="GO:0004252">
    <property type="term" value="F:serine-type endopeptidase activity"/>
    <property type="evidence" value="ECO:0007669"/>
    <property type="project" value="InterPro"/>
</dbReference>
<dbReference type="InterPro" id="IPR009003">
    <property type="entry name" value="Peptidase_S1_PA"/>
</dbReference>
<dbReference type="InterPro" id="IPR001254">
    <property type="entry name" value="Trypsin_dom"/>
</dbReference>
<dbReference type="InterPro" id="IPR043504">
    <property type="entry name" value="Peptidase_S1_PA_chymotrypsin"/>
</dbReference>
<organism evidence="3 4">
    <name type="scientific">Kribbella steppae</name>
    <dbReference type="NCBI Taxonomy" id="2512223"/>
    <lineage>
        <taxon>Bacteria</taxon>
        <taxon>Bacillati</taxon>
        <taxon>Actinomycetota</taxon>
        <taxon>Actinomycetes</taxon>
        <taxon>Propionibacteriales</taxon>
        <taxon>Kribbellaceae</taxon>
        <taxon>Kribbella</taxon>
    </lineage>
</organism>
<dbReference type="InterPro" id="IPR051333">
    <property type="entry name" value="CLIP_Serine_Protease"/>
</dbReference>
<evidence type="ECO:0000313" key="3">
    <source>
        <dbReference type="EMBL" id="TCO35791.1"/>
    </source>
</evidence>
<dbReference type="OrthoDB" id="3657335at2"/>
<name>A0A4R2HW86_9ACTN</name>
<dbReference type="PANTHER" id="PTHR24260">
    <property type="match status" value="1"/>
</dbReference>
<dbReference type="RefSeq" id="WP_132207431.1">
    <property type="nucleotide sequence ID" value="NZ_SLWN01000001.1"/>
</dbReference>
<dbReference type="InterPro" id="IPR001314">
    <property type="entry name" value="Peptidase_S1A"/>
</dbReference>
<reference evidence="3 4" key="1">
    <citation type="journal article" date="2015" name="Stand. Genomic Sci.">
        <title>Genomic Encyclopedia of Bacterial and Archaeal Type Strains, Phase III: the genomes of soil and plant-associated and newly described type strains.</title>
        <authorList>
            <person name="Whitman W.B."/>
            <person name="Woyke T."/>
            <person name="Klenk H.P."/>
            <person name="Zhou Y."/>
            <person name="Lilburn T.G."/>
            <person name="Beck B.J."/>
            <person name="De Vos P."/>
            <person name="Vandamme P."/>
            <person name="Eisen J.A."/>
            <person name="Garrity G."/>
            <person name="Hugenholtz P."/>
            <person name="Kyrpides N.C."/>
        </authorList>
    </citation>
    <scope>NUCLEOTIDE SEQUENCE [LARGE SCALE GENOMIC DNA]</scope>
    <source>
        <strain evidence="3 4">VKM Ac-2572</strain>
    </source>
</reference>
<dbReference type="Proteomes" id="UP000294508">
    <property type="component" value="Unassembled WGS sequence"/>
</dbReference>
<dbReference type="SMART" id="SM00020">
    <property type="entry name" value="Tryp_SPc"/>
    <property type="match status" value="1"/>
</dbReference>
<gene>
    <name evidence="3" type="ORF">EV652_101676</name>
</gene>
<protein>
    <submittedName>
        <fullName evidence="3">Trypsin</fullName>
    </submittedName>
</protein>
<dbReference type="PROSITE" id="PS50240">
    <property type="entry name" value="TRYPSIN_DOM"/>
    <property type="match status" value="1"/>
</dbReference>
<dbReference type="PRINTS" id="PR00722">
    <property type="entry name" value="CHYMOTRYPSIN"/>
</dbReference>
<feature type="chain" id="PRO_5020832624" evidence="1">
    <location>
        <begin position="29"/>
        <end position="286"/>
    </location>
</feature>
<dbReference type="GO" id="GO:0006508">
    <property type="term" value="P:proteolysis"/>
    <property type="evidence" value="ECO:0007669"/>
    <property type="project" value="InterPro"/>
</dbReference>
<feature type="signal peptide" evidence="1">
    <location>
        <begin position="1"/>
        <end position="28"/>
    </location>
</feature>
<evidence type="ECO:0000256" key="1">
    <source>
        <dbReference type="SAM" id="SignalP"/>
    </source>
</evidence>
<evidence type="ECO:0000313" key="4">
    <source>
        <dbReference type="Proteomes" id="UP000294508"/>
    </source>
</evidence>
<dbReference type="Pfam" id="PF00089">
    <property type="entry name" value="Trypsin"/>
    <property type="match status" value="1"/>
</dbReference>
<dbReference type="InterPro" id="IPR018114">
    <property type="entry name" value="TRYPSIN_HIS"/>
</dbReference>
<dbReference type="Gene3D" id="2.40.10.10">
    <property type="entry name" value="Trypsin-like serine proteases"/>
    <property type="match status" value="1"/>
</dbReference>
<comment type="caution">
    <text evidence="3">The sequence shown here is derived from an EMBL/GenBank/DDBJ whole genome shotgun (WGS) entry which is preliminary data.</text>
</comment>
<keyword evidence="1" id="KW-0732">Signal</keyword>
<dbReference type="SUPFAM" id="SSF50494">
    <property type="entry name" value="Trypsin-like serine proteases"/>
    <property type="match status" value="1"/>
</dbReference>
<proteinExistence type="predicted"/>
<dbReference type="AlphaFoldDB" id="A0A4R2HW86"/>
<keyword evidence="4" id="KW-1185">Reference proteome</keyword>
<feature type="domain" description="Peptidase S1" evidence="2">
    <location>
        <begin position="29"/>
        <end position="283"/>
    </location>
</feature>
<evidence type="ECO:0000259" key="2">
    <source>
        <dbReference type="PROSITE" id="PS50240"/>
    </source>
</evidence>
<accession>A0A4R2HW86</accession>
<dbReference type="PANTHER" id="PTHR24260:SF132">
    <property type="entry name" value="PEPTIDASE S1 DOMAIN-CONTAINING PROTEIN"/>
    <property type="match status" value="1"/>
</dbReference>
<dbReference type="PROSITE" id="PS00134">
    <property type="entry name" value="TRYPSIN_HIS"/>
    <property type="match status" value="1"/>
</dbReference>
<sequence>MRGRLSRIAGVIALALGLAATSLVPASAITGGEPDGNGHPNVGLILFYMPDGRFRCTATLVSPTVLVTAAHCTQGTLGKTLVTFDSVIAEQPPSPFPVATDPAKGYTQAELEKAGYKSGTAASHPQYSDFTDLNNWNDVGVIVLDRPVTNIAPAKIAPANYLNAYQQPKLNSTIFTSVGYGTEVRKADSGPQKPTPMSYPLLRRWAEEPGQKLTPQILQVNGNEHDKRGTGGTCFGDSGGPTYHGGYVVTVTSYGYTQNCRYLDGLQRIDIKVVQDWLKTFGVPLG</sequence>